<proteinExistence type="predicted"/>
<dbReference type="RefSeq" id="WP_338364954.1">
    <property type="nucleotide sequence ID" value="NZ_CAWVOK010000034.1"/>
</dbReference>
<reference evidence="3 4" key="1">
    <citation type="submission" date="2024-01" db="EMBL/GenBank/DDBJ databases">
        <authorList>
            <person name="Kunselman E."/>
        </authorList>
    </citation>
    <scope>NUCLEOTIDE SEQUENCE [LARGE SCALE GENOMIC DNA]</scope>
    <source>
        <strain evidence="3">2 abalone samples</strain>
    </source>
</reference>
<dbReference type="Proteomes" id="UP001314181">
    <property type="component" value="Unassembled WGS sequence"/>
</dbReference>
<keyword evidence="4" id="KW-1185">Reference proteome</keyword>
<evidence type="ECO:0000313" key="3">
    <source>
        <dbReference type="EMBL" id="CAK8163596.1"/>
    </source>
</evidence>
<comment type="caution">
    <text evidence="3">The sequence shown here is derived from an EMBL/GenBank/DDBJ whole genome shotgun (WGS) entry which is preliminary data.</text>
</comment>
<feature type="signal peptide" evidence="2">
    <location>
        <begin position="1"/>
        <end position="19"/>
    </location>
</feature>
<dbReference type="Gene3D" id="1.25.40.10">
    <property type="entry name" value="Tetratricopeptide repeat domain"/>
    <property type="match status" value="2"/>
</dbReference>
<dbReference type="SUPFAM" id="SSF48452">
    <property type="entry name" value="TPR-like"/>
    <property type="match status" value="1"/>
</dbReference>
<keyword evidence="1" id="KW-0802">TPR repeat</keyword>
<sequence length="295" mass="32841">MKSLLLLFIVFLCTGCSYNIGVNNANSGELNAEISEIQIAGVADNMEAAAKDFFITEDYEKASAIYSQLVSMSPDNKNYRFMLADAKRLAGDFDAALLHYQCLVDDPIFASQAIEGRVLSFTQKGDFLHAVDAAVENPKIIDNSWKILNAIGIAYASINKMEEANLYYNRALDIGGNHPCIMNNIALSRVLSGDTDRGIEEFEYILREHTMSDKLRKQVSLNLALAYGMGGKFDKAEEMAGKYLSGRELYNNMGIYSLMASDEKLARVFLNKALNQSIIHYDKAWVNLHNLENGL</sequence>
<dbReference type="Pfam" id="PF13181">
    <property type="entry name" value="TPR_8"/>
    <property type="match status" value="1"/>
</dbReference>
<dbReference type="PROSITE" id="PS50005">
    <property type="entry name" value="TPR"/>
    <property type="match status" value="1"/>
</dbReference>
<organism evidence="3 4">
    <name type="scientific">Candidatus Xenohaliotis californiensis</name>
    <dbReference type="NCBI Taxonomy" id="84677"/>
    <lineage>
        <taxon>Bacteria</taxon>
        <taxon>Pseudomonadati</taxon>
        <taxon>Pseudomonadota</taxon>
        <taxon>Alphaproteobacteria</taxon>
        <taxon>Rickettsiales</taxon>
        <taxon>Anaplasmataceae</taxon>
        <taxon>Candidatus Xenohaliotis</taxon>
    </lineage>
</organism>
<dbReference type="EMBL" id="CAWVOK010000034">
    <property type="protein sequence ID" value="CAK8163596.1"/>
    <property type="molecule type" value="Genomic_DNA"/>
</dbReference>
<evidence type="ECO:0000256" key="1">
    <source>
        <dbReference type="PROSITE-ProRule" id="PRU00339"/>
    </source>
</evidence>
<dbReference type="Pfam" id="PF13432">
    <property type="entry name" value="TPR_16"/>
    <property type="match status" value="1"/>
</dbReference>
<feature type="chain" id="PRO_5046807334" evidence="2">
    <location>
        <begin position="20"/>
        <end position="295"/>
    </location>
</feature>
<evidence type="ECO:0000313" key="4">
    <source>
        <dbReference type="Proteomes" id="UP001314181"/>
    </source>
</evidence>
<dbReference type="InterPro" id="IPR011990">
    <property type="entry name" value="TPR-like_helical_dom_sf"/>
</dbReference>
<feature type="repeat" description="TPR" evidence="1">
    <location>
        <begin position="145"/>
        <end position="178"/>
    </location>
</feature>
<evidence type="ECO:0000256" key="2">
    <source>
        <dbReference type="SAM" id="SignalP"/>
    </source>
</evidence>
<protein>
    <submittedName>
        <fullName evidence="3">Tetratricopeptide repeat protein</fullName>
    </submittedName>
</protein>
<gene>
    <name evidence="3" type="ORF">CAXC1_80054</name>
</gene>
<dbReference type="InterPro" id="IPR019734">
    <property type="entry name" value="TPR_rpt"/>
</dbReference>
<accession>A0ABM9N9B4</accession>
<name>A0ABM9N9B4_9RICK</name>
<keyword evidence="2" id="KW-0732">Signal</keyword>